<comment type="caution">
    <text evidence="7">The sequence shown here is derived from an EMBL/GenBank/DDBJ whole genome shotgun (WGS) entry which is preliminary data.</text>
</comment>
<dbReference type="PROSITE" id="PS51706">
    <property type="entry name" value="G_ENGB"/>
    <property type="match status" value="1"/>
</dbReference>
<feature type="compositionally biased region" description="Low complexity" evidence="5">
    <location>
        <begin position="24"/>
        <end position="44"/>
    </location>
</feature>
<reference evidence="7 8" key="1">
    <citation type="journal article" date="2024" name="Commun. Biol.">
        <title>Comparative genomic analysis of thermophilic fungi reveals convergent evolutionary adaptations and gene losses.</title>
        <authorList>
            <person name="Steindorff A.S."/>
            <person name="Aguilar-Pontes M.V."/>
            <person name="Robinson A.J."/>
            <person name="Andreopoulos B."/>
            <person name="LaButti K."/>
            <person name="Kuo A."/>
            <person name="Mondo S."/>
            <person name="Riley R."/>
            <person name="Otillar R."/>
            <person name="Haridas S."/>
            <person name="Lipzen A."/>
            <person name="Grimwood J."/>
            <person name="Schmutz J."/>
            <person name="Clum A."/>
            <person name="Reid I.D."/>
            <person name="Moisan M.C."/>
            <person name="Butler G."/>
            <person name="Nguyen T.T.M."/>
            <person name="Dewar K."/>
            <person name="Conant G."/>
            <person name="Drula E."/>
            <person name="Henrissat B."/>
            <person name="Hansel C."/>
            <person name="Singer S."/>
            <person name="Hutchinson M.I."/>
            <person name="de Vries R.P."/>
            <person name="Natvig D.O."/>
            <person name="Powell A.J."/>
            <person name="Tsang A."/>
            <person name="Grigoriev I.V."/>
        </authorList>
    </citation>
    <scope>NUCLEOTIDE SEQUENCE [LARGE SCALE GENOMIC DNA]</scope>
    <source>
        <strain evidence="7 8">ATCC 22073</strain>
    </source>
</reference>
<dbReference type="PANTHER" id="PTHR46498">
    <property type="entry name" value="GTP-BINDING PROTEIN 8"/>
    <property type="match status" value="1"/>
</dbReference>
<dbReference type="Pfam" id="PF01926">
    <property type="entry name" value="MMR_HSR1"/>
    <property type="match status" value="1"/>
</dbReference>
<dbReference type="PANTHER" id="PTHR46498:SF1">
    <property type="entry name" value="GTP-BINDING PROTEIN 8"/>
    <property type="match status" value="1"/>
</dbReference>
<keyword evidence="8" id="KW-1185">Reference proteome</keyword>
<accession>A0ABR4D2K9</accession>
<sequence length="444" mass="48397">MAKRTRLPPPVTLSSLGPRRRLPSRPCLQPLLATSSQLPPSQQSQHHRQHRCFSCTSAASSPSKYYPPRVPPQPVYSRSPPAISYLPPPSNDPAQRAVPSPAPHEISLREASSVFTQQAPHFLYSASKFLQVPPNTHTPEICLLGRSNVGKSTLINALAGVGGQAASRAHGLKARASGLAITSKISGSTKSMNAYGFGVPTKAQRQAALERAAALKRERELERRLTAGGSGSRKERRGVVHEPPPQFRLVVVDMPGYGLGSQQWWGLEIEKYLRRRRMLKGAVLLIDAVAGVKDADRRVMELLRDCGVRTAVVLTKADKLRKTEGLEADEVEMHAEARVEGVCLDVWDELRSVERGSLTWLEGAPKGWDKEIWVTSAGDVDVKGDGAGVVGARWAVCRMAGLVEDNRVLKPVMTPLTAPPKIVRFEDLQLGTAPATTPKEQDEE</sequence>
<dbReference type="InterPro" id="IPR027417">
    <property type="entry name" value="P-loop_NTPase"/>
</dbReference>
<dbReference type="InterPro" id="IPR052279">
    <property type="entry name" value="EngB_GTPase"/>
</dbReference>
<dbReference type="InterPro" id="IPR030393">
    <property type="entry name" value="G_ENGB_dom"/>
</dbReference>
<gene>
    <name evidence="7" type="ORF">VTJ83DRAFT_7133</name>
</gene>
<evidence type="ECO:0000256" key="2">
    <source>
        <dbReference type="ARBA" id="ARBA00022741"/>
    </source>
</evidence>
<feature type="region of interest" description="Disordered" evidence="5">
    <location>
        <begin position="220"/>
        <end position="240"/>
    </location>
</feature>
<evidence type="ECO:0000256" key="1">
    <source>
        <dbReference type="ARBA" id="ARBA00022723"/>
    </source>
</evidence>
<evidence type="ECO:0000256" key="3">
    <source>
        <dbReference type="ARBA" id="ARBA00022842"/>
    </source>
</evidence>
<evidence type="ECO:0000256" key="5">
    <source>
        <dbReference type="SAM" id="MobiDB-lite"/>
    </source>
</evidence>
<dbReference type="InterPro" id="IPR006073">
    <property type="entry name" value="GTP-bd"/>
</dbReference>
<dbReference type="RefSeq" id="XP_070863350.1">
    <property type="nucleotide sequence ID" value="XM_071013922.1"/>
</dbReference>
<evidence type="ECO:0000259" key="6">
    <source>
        <dbReference type="PROSITE" id="PS51706"/>
    </source>
</evidence>
<evidence type="ECO:0000256" key="4">
    <source>
        <dbReference type="ARBA" id="ARBA00023134"/>
    </source>
</evidence>
<dbReference type="GeneID" id="98128566"/>
<keyword evidence="3" id="KW-0460">Magnesium</keyword>
<name>A0ABR4D2K9_9PEZI</name>
<proteinExistence type="predicted"/>
<protein>
    <recommendedName>
        <fullName evidence="6">EngB-type G domain-containing protein</fullName>
    </recommendedName>
</protein>
<feature type="compositionally biased region" description="Low complexity" evidence="5">
    <location>
        <begin position="57"/>
        <end position="67"/>
    </location>
</feature>
<keyword evidence="2" id="KW-0547">Nucleotide-binding</keyword>
<dbReference type="Proteomes" id="UP001600064">
    <property type="component" value="Unassembled WGS sequence"/>
</dbReference>
<feature type="region of interest" description="Disordered" evidence="5">
    <location>
        <begin position="1"/>
        <end position="103"/>
    </location>
</feature>
<feature type="domain" description="EngB-type G" evidence="6">
    <location>
        <begin position="137"/>
        <end position="356"/>
    </location>
</feature>
<dbReference type="SUPFAM" id="SSF52540">
    <property type="entry name" value="P-loop containing nucleoside triphosphate hydrolases"/>
    <property type="match status" value="1"/>
</dbReference>
<keyword evidence="1" id="KW-0479">Metal-binding</keyword>
<evidence type="ECO:0000313" key="8">
    <source>
        <dbReference type="Proteomes" id="UP001600064"/>
    </source>
</evidence>
<evidence type="ECO:0000313" key="7">
    <source>
        <dbReference type="EMBL" id="KAL2264623.1"/>
    </source>
</evidence>
<dbReference type="Gene3D" id="3.40.50.300">
    <property type="entry name" value="P-loop containing nucleotide triphosphate hydrolases"/>
    <property type="match status" value="1"/>
</dbReference>
<organism evidence="7 8">
    <name type="scientific">Remersonia thermophila</name>
    <dbReference type="NCBI Taxonomy" id="72144"/>
    <lineage>
        <taxon>Eukaryota</taxon>
        <taxon>Fungi</taxon>
        <taxon>Dikarya</taxon>
        <taxon>Ascomycota</taxon>
        <taxon>Pezizomycotina</taxon>
        <taxon>Sordariomycetes</taxon>
        <taxon>Sordariomycetidae</taxon>
        <taxon>Sordariales</taxon>
        <taxon>Sordariales incertae sedis</taxon>
        <taxon>Remersonia</taxon>
    </lineage>
</organism>
<dbReference type="EMBL" id="JAZGUE010000007">
    <property type="protein sequence ID" value="KAL2264623.1"/>
    <property type="molecule type" value="Genomic_DNA"/>
</dbReference>
<keyword evidence="4" id="KW-0342">GTP-binding</keyword>